<accession>A0A0B7NSQ5</accession>
<evidence type="ECO:0000256" key="7">
    <source>
        <dbReference type="ARBA" id="ARBA00023043"/>
    </source>
</evidence>
<dbReference type="Pfam" id="PF12796">
    <property type="entry name" value="Ank_2"/>
    <property type="match status" value="5"/>
</dbReference>
<evidence type="ECO:0000256" key="6">
    <source>
        <dbReference type="ARBA" id="ARBA00023027"/>
    </source>
</evidence>
<dbReference type="InterPro" id="IPR004102">
    <property type="entry name" value="Poly(ADP-ribose)pol_reg_dom"/>
</dbReference>
<sequence>MLTVGKSIRIKITKKTNEIKKTRKNIKKAVGPIASSSSERVKMRIKGIRDFRRKQGLTMYLVIREGYTYDTWVTENAIENLDVVAAYKEKVLADSGYSIVESENATVIESDPADNQQPETDSRNKRLSRTSKTRAVMALRQPEPMDEDVQQEVRGKKRRSAADNGTSTTIASINGEKRRSQSKGTGRKTKAEVLMEKQLQDRLERKADREAKDGDAIIRSMDHIEGKDCCLKCASSTYRRLLEKGDLEGFKKCFEDVRNIPSHSQEDAPNGLHLIPYAIVLEKFDFAEFATKFKPDTNVSRPEVPTKYVVYDDNTGHNRGGRSFGNRNFRQVQESRGNRLGNSAFYGKSTGSLPRKSYMNVEDVMKETNISDYMPFINKEIFKKTDVINNFLNIETVESNKFYFVVAAGNRTLAGKLLDRNVEISDRSTFNHLHQEVLKLDGKQALTTYRRPQILKMASDAFNITPYHCAAIHSSATYLTEFFDTLDQAERLQTDTYGRTVAFFAAVSDTTDCLEFLISKHFNVTMHDKFKMTPLIQAARYGKTANVQVLINHQKGDEAEPPVAIFQSMLRNRRTALHYAAFFGHAETCRVLIQNNCPVDVLENLDKQTPLHFATKNGYLDCVRVLIEEGHANPEKGDKFGRNPLHLACIYGHVEIAYYLLSIGVDADAPDSSHNYSTHYAAAYGYMDILHLLIQYGSANPALPNVWTSTPCSVANMKGHVAIVKYLLQLPGNPIDVNFKDQEGCIMLQRTIDESVASAMDMELNLNKAKLLLSMNANVNSKDIEGSTSLHRLAANTTYAKLLPKDYRSIYPEKKQGYGYHAMSSAKGHPKDDMEGIKYQLDMAKLLIDHGADLNATNLENETPLATAMRHKNHSLVALLIKKGSKFWHDTDKEGNTFFHYFATLAARVNSMRPHGFEENEIKRQRFVDAAETIWQAVQAVVETKKLDFEDIVNKPNDKGYPFFVWGVSNAISCEKALMISEKRLISCALESENKNSGIFGYYSSSNNVSWVSSIKIDEYSDVLDFDFRFDFAFFVASMQKLLSISKPDLDQRVVLPKDFKKEKPDAKRANYPAFTGFSALHFACQTQCTDLIEFVLYHGASPNTRVVIDDWLGDTPMLMACHTKQDKNQELPDKNLETMEKLDKKFKIIKPDFEMMLHETIQLLLQYGACPFIINADKISPLFKIASSLNAPIVKLMCDTTPSRGTDINIKNDKNKTVFTVALDPIIACIEAKKEADISLVQSLLLKNADPNVVYEDGDTAFIKAVKTSHLPLVNAFLKSSVFPINHNCQNKSLQTALSIACELNNKDILATYLKNLMDKPEYVKTTINTLDSKGCTALSYACMNGNATAITILLHNLGADPSIYKSQHAPLCEAVKSGDFESVKCLLDYDIDLNEYDENRNTPLHNAVLVEKHRIVDLLLSHSADCHLINAKQQTPLHLAVDIAKKQTNRSFRVERSLIRMGADINATDFLGRTPLHYMFVDSNTIPLTRDAALLQKKVKLISQEIRQEEDKQNSLASYASQFDLNEHPNNDNMAQLNAWLKDAKSIQLNKQDEEKKKPGSTDQELLMTEQEKHEIRAYHTYKWEAENDIPERFDPIDIFKFLSSYNELQYDQPDQFGRRPLHYAACVGAFSCSTLLIAKGIDMNAVDSDNNNALQLALRNNYIDYSVMLCNLGASVELNMTIRDGSTISTLGYSLSKSLINVAYLIMDKGCLLIESIRDALQNGKFQMAELLLNSVDDRTLCETSTGSGQNMWHILADFKPFDRDIWQDYIDEFVSRIKTVNPPFIQDSYNRTPLHYAAKHGQDLLLQRLVKINDIGLNINDVDGKSEIDYAVEACQIDCVKIILDAGAGVIKCLTLPRSHKSVLLLAVEKQQYDIAKLLLEQNALTDDGDSAHGRPTCVMMACQLKDLKMLQLLVNDFNANPNTPCYIERHDKHGKPCQVLVHPIFIASQLTDESFLETLLKAGADPNVYGPTLEPENGQSCFMYNVALKHTKHQEILLKYNVDLNSVDPITKRSIFYQFFFDIMASQSSNYIRRMCPDLSFNTTIYEKMLQMTLDGSQVNHVDSFTNMTPLEFAIRDKKPLLVTRLLSFGADPNIESCANSTNTSFAHVANPRGIKLPGILHAIMQNNTEILMLIFNQTKNAINMEWKDHEGNNILSYMAGAVSGYSHCNSMIMDCVFGQMPKTVFKKLLRLKNSQGISPILYAYHRQDKTLYDMIVAKDSSATDYALKNYNTETFPQDSKYLPMDVDHIPLVQVDHDAQIEREKLQSLKDLEKAQDPSSKAKEEDEKLKVDPYAKLSKVGALALNGSGQPYDVMLMKVELNSWGSNTDTSFYKLSIIFNKVLSVYILWTRWGPFGSEGQHQKTPFLTKEEAVTEFKSIFKAKTGNEWDNHEVSFEAKPNRYEIMKVSHHPKDTIIKNFDFLETFVPSNLPSELFDAMKLICNFTYLSRVYSATQIDMPLGQVPQKRIEDARILLNETSELVKTYNELKVCYTDKAKIQESKVYAFKIAQNCVAYSRLLPRYGEENKVIRSLYNHNNSAVSIELSKLADLSYVGFAANVMLAAKHHIDTTNPLEYAFRTLDCSLRPMSPSYDANQYQLISKYMNSTSKSKFELIHLFEVNRANEEERFRSFAKSENRKLLWHGSRIGNIMGILKQGLRVTPRTTTTNGALMGYGVYFADTFSKSLNYCTEDYGSHRSAYKLMFLCEVALGTERLSGDRSVQPNQPYDSKKGQGLNIPDPENAVYDETGLCIPIGPCIPFVQSTSTEPGSFTPTANLNFNEWAVFNEDRIKIRYLLIIKEARSCSLCFTPDIQRSLLKPYVAQEIKDYNYGDFNSYEAEIVKAYLTHTNKTPQDIYKEDVENFMNAKGYEHKWKVPLDLQKDSKICCTCAKKITTVLLDQRIARNSKSDPIIDKINKKPRCKYGKECRSQASISHVTNYKHWFKRNIADDPNTTAKSNELNDDDYKPKENENTDDESEDDDADDSMEIDED</sequence>
<keyword evidence="4" id="KW-0548">Nucleotidyltransferase</keyword>
<evidence type="ECO:0000256" key="3">
    <source>
        <dbReference type="ARBA" id="ARBA00022679"/>
    </source>
</evidence>
<dbReference type="GO" id="GO:0005634">
    <property type="term" value="C:nucleus"/>
    <property type="evidence" value="ECO:0007669"/>
    <property type="project" value="UniProtKB-SubCell"/>
</dbReference>
<feature type="compositionally biased region" description="Acidic residues" evidence="11">
    <location>
        <begin position="2976"/>
        <end position="2995"/>
    </location>
</feature>
<feature type="repeat" description="ANK" evidence="9">
    <location>
        <begin position="1434"/>
        <end position="1472"/>
    </location>
</feature>
<feature type="repeat" description="ANK" evidence="9">
    <location>
        <begin position="606"/>
        <end position="630"/>
    </location>
</feature>
<dbReference type="EC" id="2.4.2.-" evidence="10"/>
<evidence type="ECO:0000256" key="11">
    <source>
        <dbReference type="SAM" id="MobiDB-lite"/>
    </source>
</evidence>
<feature type="repeat" description="ANK" evidence="9">
    <location>
        <begin position="2071"/>
        <end position="2103"/>
    </location>
</feature>
<proteinExistence type="predicted"/>
<dbReference type="SUPFAM" id="SSF142921">
    <property type="entry name" value="WGR domain-like"/>
    <property type="match status" value="1"/>
</dbReference>
<dbReference type="Gene3D" id="1.25.40.20">
    <property type="entry name" value="Ankyrin repeat-containing domain"/>
    <property type="match status" value="7"/>
</dbReference>
<keyword evidence="5" id="KW-0677">Repeat</keyword>
<dbReference type="SMART" id="SM00773">
    <property type="entry name" value="WGR"/>
    <property type="match status" value="1"/>
</dbReference>
<dbReference type="GO" id="GO:0016779">
    <property type="term" value="F:nucleotidyltransferase activity"/>
    <property type="evidence" value="ECO:0007669"/>
    <property type="project" value="UniProtKB-KW"/>
</dbReference>
<feature type="region of interest" description="Disordered" evidence="11">
    <location>
        <begin position="2721"/>
        <end position="2742"/>
    </location>
</feature>
<dbReference type="Gene3D" id="1.20.142.10">
    <property type="entry name" value="Poly(ADP-ribose) polymerase, regulatory domain"/>
    <property type="match status" value="1"/>
</dbReference>
<feature type="region of interest" description="Disordered" evidence="11">
    <location>
        <begin position="2952"/>
        <end position="2995"/>
    </location>
</feature>
<dbReference type="Pfam" id="PF02877">
    <property type="entry name" value="PARP_reg"/>
    <property type="match status" value="1"/>
</dbReference>
<dbReference type="PROSITE" id="PS51059">
    <property type="entry name" value="PARP_CATALYTIC"/>
    <property type="match status" value="1"/>
</dbReference>
<evidence type="ECO:0000256" key="8">
    <source>
        <dbReference type="ARBA" id="ARBA00023242"/>
    </source>
</evidence>
<evidence type="ECO:0000256" key="5">
    <source>
        <dbReference type="ARBA" id="ARBA00022737"/>
    </source>
</evidence>
<name>A0A0B7NSQ5_9FUNG</name>
<evidence type="ECO:0000313" key="15">
    <source>
        <dbReference type="Proteomes" id="UP000054107"/>
    </source>
</evidence>
<dbReference type="EMBL" id="LN733737">
    <property type="protein sequence ID" value="CEP17999.1"/>
    <property type="molecule type" value="Genomic_DNA"/>
</dbReference>
<feature type="repeat" description="ANK" evidence="9">
    <location>
        <begin position="572"/>
        <end position="604"/>
    </location>
</feature>
<comment type="subcellular location">
    <subcellularLocation>
        <location evidence="1">Nucleus</location>
    </subcellularLocation>
</comment>
<protein>
    <recommendedName>
        <fullName evidence="10">Poly [ADP-ribose] polymerase</fullName>
        <shortName evidence="10">PARP</shortName>
        <ecNumber evidence="10">2.4.2.-</ecNumber>
    </recommendedName>
</protein>
<dbReference type="SMART" id="SM00248">
    <property type="entry name" value="ANK"/>
    <property type="match status" value="30"/>
</dbReference>
<keyword evidence="8" id="KW-0539">Nucleus</keyword>
<feature type="domain" description="PARP catalytic" evidence="12">
    <location>
        <begin position="2576"/>
        <end position="2811"/>
    </location>
</feature>
<reference evidence="14 15" key="1">
    <citation type="submission" date="2014-09" db="EMBL/GenBank/DDBJ databases">
        <authorList>
            <person name="Ellenberger Sabrina"/>
        </authorList>
    </citation>
    <scope>NUCLEOTIDE SEQUENCE [LARGE SCALE GENOMIC DNA]</scope>
    <source>
        <strain evidence="14 15">CBS 412.66</strain>
    </source>
</reference>
<dbReference type="STRING" id="35722.A0A0B7NSQ5"/>
<evidence type="ECO:0000256" key="10">
    <source>
        <dbReference type="RuleBase" id="RU362114"/>
    </source>
</evidence>
<keyword evidence="2 10" id="KW-0328">Glycosyltransferase</keyword>
<feature type="repeat" description="ANK" evidence="9">
    <location>
        <begin position="1076"/>
        <end position="1108"/>
    </location>
</feature>
<feature type="domain" description="WGR" evidence="13">
    <location>
        <begin position="2306"/>
        <end position="2407"/>
    </location>
</feature>
<evidence type="ECO:0000259" key="12">
    <source>
        <dbReference type="PROSITE" id="PS51059"/>
    </source>
</evidence>
<feature type="repeat" description="ANK" evidence="9">
    <location>
        <begin position="1401"/>
        <end position="1433"/>
    </location>
</feature>
<feature type="region of interest" description="Disordered" evidence="11">
    <location>
        <begin position="107"/>
        <end position="191"/>
    </location>
</feature>
<dbReference type="SUPFAM" id="SSF48403">
    <property type="entry name" value="Ankyrin repeat"/>
    <property type="match status" value="7"/>
</dbReference>
<evidence type="ECO:0000259" key="13">
    <source>
        <dbReference type="PROSITE" id="PS51977"/>
    </source>
</evidence>
<dbReference type="GO" id="GO:0003950">
    <property type="term" value="F:NAD+ poly-ADP-ribosyltransferase activity"/>
    <property type="evidence" value="ECO:0007669"/>
    <property type="project" value="UniProtKB-UniRule"/>
</dbReference>
<dbReference type="SUPFAM" id="SSF56399">
    <property type="entry name" value="ADP-ribosylation"/>
    <property type="match status" value="1"/>
</dbReference>
<evidence type="ECO:0000256" key="2">
    <source>
        <dbReference type="ARBA" id="ARBA00022676"/>
    </source>
</evidence>
<evidence type="ECO:0000256" key="1">
    <source>
        <dbReference type="ARBA" id="ARBA00004123"/>
    </source>
</evidence>
<feature type="compositionally biased region" description="Polar residues" evidence="11">
    <location>
        <begin position="163"/>
        <end position="172"/>
    </location>
</feature>
<feature type="compositionally biased region" description="Polar residues" evidence="11">
    <location>
        <begin position="107"/>
        <end position="119"/>
    </location>
</feature>
<keyword evidence="6 10" id="KW-0520">NAD</keyword>
<feature type="repeat" description="ANK" evidence="9">
    <location>
        <begin position="640"/>
        <end position="672"/>
    </location>
</feature>
<gene>
    <name evidence="14" type="primary">PARPA_12299.1 scaffold 44939</name>
</gene>
<feature type="repeat" description="ANK" evidence="9">
    <location>
        <begin position="1619"/>
        <end position="1651"/>
    </location>
</feature>
<dbReference type="PANTHER" id="PTHR24198">
    <property type="entry name" value="ANKYRIN REPEAT AND PROTEIN KINASE DOMAIN-CONTAINING PROTEIN"/>
    <property type="match status" value="1"/>
</dbReference>
<evidence type="ECO:0000256" key="9">
    <source>
        <dbReference type="PROSITE-ProRule" id="PRU00023"/>
    </source>
</evidence>
<evidence type="ECO:0000256" key="4">
    <source>
        <dbReference type="ARBA" id="ARBA00022695"/>
    </source>
</evidence>
<dbReference type="PROSITE" id="PS50297">
    <property type="entry name" value="ANK_REP_REGION"/>
    <property type="match status" value="7"/>
</dbReference>
<dbReference type="Pfam" id="PF00023">
    <property type="entry name" value="Ank"/>
    <property type="match status" value="1"/>
</dbReference>
<keyword evidence="15" id="KW-1185">Reference proteome</keyword>
<dbReference type="Gene3D" id="3.90.228.10">
    <property type="match status" value="1"/>
</dbReference>
<dbReference type="CDD" id="cd07997">
    <property type="entry name" value="WGR_PARP"/>
    <property type="match status" value="1"/>
</dbReference>
<keyword evidence="7 9" id="KW-0040">ANK repeat</keyword>
<keyword evidence="3 10" id="KW-0808">Transferase</keyword>
<dbReference type="PROSITE" id="PS50088">
    <property type="entry name" value="ANK_REPEAT"/>
    <property type="match status" value="8"/>
</dbReference>
<feature type="region of interest" description="Disordered" evidence="11">
    <location>
        <begin position="2273"/>
        <end position="2293"/>
    </location>
</feature>
<dbReference type="InterPro" id="IPR008893">
    <property type="entry name" value="WGR_domain"/>
</dbReference>
<dbReference type="PANTHER" id="PTHR24198:SF194">
    <property type="entry name" value="INVERSIN-A"/>
    <property type="match status" value="1"/>
</dbReference>
<dbReference type="InterPro" id="IPR036930">
    <property type="entry name" value="WGR_dom_sf"/>
</dbReference>
<dbReference type="InterPro" id="IPR012317">
    <property type="entry name" value="Poly(ADP-ribose)pol_cat_dom"/>
</dbReference>
<organism evidence="14 15">
    <name type="scientific">Parasitella parasitica</name>
    <dbReference type="NCBI Taxonomy" id="35722"/>
    <lineage>
        <taxon>Eukaryota</taxon>
        <taxon>Fungi</taxon>
        <taxon>Fungi incertae sedis</taxon>
        <taxon>Mucoromycota</taxon>
        <taxon>Mucoromycotina</taxon>
        <taxon>Mucoromycetes</taxon>
        <taxon>Mucorales</taxon>
        <taxon>Mucorineae</taxon>
        <taxon>Mucoraceae</taxon>
        <taxon>Parasitella</taxon>
    </lineage>
</organism>
<dbReference type="InterPro" id="IPR002110">
    <property type="entry name" value="Ankyrin_rpt"/>
</dbReference>
<evidence type="ECO:0000313" key="14">
    <source>
        <dbReference type="EMBL" id="CEP17999.1"/>
    </source>
</evidence>
<dbReference type="PROSITE" id="PS51977">
    <property type="entry name" value="WGR"/>
    <property type="match status" value="1"/>
</dbReference>
<dbReference type="InterPro" id="IPR036770">
    <property type="entry name" value="Ankyrin_rpt-contain_sf"/>
</dbReference>
<dbReference type="Pfam" id="PF05406">
    <property type="entry name" value="WGR"/>
    <property type="match status" value="1"/>
</dbReference>
<dbReference type="OrthoDB" id="2017365at2759"/>
<dbReference type="PRINTS" id="PR01415">
    <property type="entry name" value="ANKYRIN"/>
</dbReference>
<dbReference type="InterPro" id="IPR036616">
    <property type="entry name" value="Poly(ADP-ribose)pol_reg_dom_sf"/>
</dbReference>
<dbReference type="Pfam" id="PF00644">
    <property type="entry name" value="PARP"/>
    <property type="match status" value="1"/>
</dbReference>
<dbReference type="Proteomes" id="UP000054107">
    <property type="component" value="Unassembled WGS sequence"/>
</dbReference>